<evidence type="ECO:0000256" key="1">
    <source>
        <dbReference type="SAM" id="Phobius"/>
    </source>
</evidence>
<gene>
    <name evidence="2" type="ORF">HINF_LOCUS63026</name>
    <name evidence="3" type="ORF">HINF_LOCUS9408</name>
</gene>
<accession>A0AA86RJ75</accession>
<dbReference type="EMBL" id="CAXDID020000020">
    <property type="protein sequence ID" value="CAL5986440.1"/>
    <property type="molecule type" value="Genomic_DNA"/>
</dbReference>
<evidence type="ECO:0000313" key="3">
    <source>
        <dbReference type="EMBL" id="CAL5986440.1"/>
    </source>
</evidence>
<keyword evidence="1" id="KW-0472">Membrane</keyword>
<keyword evidence="1" id="KW-1133">Transmembrane helix</keyword>
<organism evidence="2">
    <name type="scientific">Hexamita inflata</name>
    <dbReference type="NCBI Taxonomy" id="28002"/>
    <lineage>
        <taxon>Eukaryota</taxon>
        <taxon>Metamonada</taxon>
        <taxon>Diplomonadida</taxon>
        <taxon>Hexamitidae</taxon>
        <taxon>Hexamitinae</taxon>
        <taxon>Hexamita</taxon>
    </lineage>
</organism>
<dbReference type="AlphaFoldDB" id="A0AA86RJ75"/>
<evidence type="ECO:0000313" key="4">
    <source>
        <dbReference type="Proteomes" id="UP001642409"/>
    </source>
</evidence>
<feature type="transmembrane region" description="Helical" evidence="1">
    <location>
        <begin position="96"/>
        <end position="117"/>
    </location>
</feature>
<sequence length="162" mass="18626">MSILKSNAWRRQAEIIADGQQFKLVGTQILAEYGTKGSVHYAQKEYANSVLNISVSELKGTRPLTRMFGLPDENANDKNCVIAFTQLQRSGSAATLYELQIFFIVVWCLLMIFSYSAQHAEYQLDYEKYFQNHCVLCCFILQVIVFQQMSPIHSWLQTSEYC</sequence>
<protein>
    <submittedName>
        <fullName evidence="3">Hypothetical_protein</fullName>
    </submittedName>
</protein>
<comment type="caution">
    <text evidence="2">The sequence shown here is derived from an EMBL/GenBank/DDBJ whole genome shotgun (WGS) entry which is preliminary data.</text>
</comment>
<feature type="transmembrane region" description="Helical" evidence="1">
    <location>
        <begin position="129"/>
        <end position="146"/>
    </location>
</feature>
<dbReference type="EMBL" id="CATOUU010001169">
    <property type="protein sequence ID" value="CAI9975381.1"/>
    <property type="molecule type" value="Genomic_DNA"/>
</dbReference>
<dbReference type="Proteomes" id="UP001642409">
    <property type="component" value="Unassembled WGS sequence"/>
</dbReference>
<reference evidence="3 4" key="2">
    <citation type="submission" date="2024-07" db="EMBL/GenBank/DDBJ databases">
        <authorList>
            <person name="Akdeniz Z."/>
        </authorList>
    </citation>
    <scope>NUCLEOTIDE SEQUENCE [LARGE SCALE GENOMIC DNA]</scope>
</reference>
<keyword evidence="4" id="KW-1185">Reference proteome</keyword>
<evidence type="ECO:0000313" key="2">
    <source>
        <dbReference type="EMBL" id="CAI9975381.1"/>
    </source>
</evidence>
<proteinExistence type="predicted"/>
<reference evidence="2" key="1">
    <citation type="submission" date="2023-06" db="EMBL/GenBank/DDBJ databases">
        <authorList>
            <person name="Kurt Z."/>
        </authorList>
    </citation>
    <scope>NUCLEOTIDE SEQUENCE</scope>
</reference>
<keyword evidence="1" id="KW-0812">Transmembrane</keyword>
<name>A0AA86RJ75_9EUKA</name>